<dbReference type="WBParaSite" id="MBELARI_LOCUS7655">
    <property type="protein sequence ID" value="MBELARI_LOCUS7655"/>
    <property type="gene ID" value="MBELARI_LOCUS7655"/>
</dbReference>
<protein>
    <submittedName>
        <fullName evidence="3">Uncharacterized protein</fullName>
    </submittedName>
</protein>
<keyword evidence="1" id="KW-0472">Membrane</keyword>
<dbReference type="Pfam" id="PF10321">
    <property type="entry name" value="7TM_GPCR_Srt"/>
    <property type="match status" value="1"/>
</dbReference>
<feature type="transmembrane region" description="Helical" evidence="1">
    <location>
        <begin position="81"/>
        <end position="103"/>
    </location>
</feature>
<dbReference type="SUPFAM" id="SSF81321">
    <property type="entry name" value="Family A G protein-coupled receptor-like"/>
    <property type="match status" value="1"/>
</dbReference>
<dbReference type="PANTHER" id="PTHR23021">
    <property type="entry name" value="SERPENTINE RECEPTOR, CLASS T"/>
    <property type="match status" value="1"/>
</dbReference>
<evidence type="ECO:0000313" key="2">
    <source>
        <dbReference type="Proteomes" id="UP000887575"/>
    </source>
</evidence>
<keyword evidence="1" id="KW-0812">Transmembrane</keyword>
<dbReference type="PANTHER" id="PTHR23021:SF28">
    <property type="entry name" value="SERPENTINE RECEPTOR, CLASS T-RELATED"/>
    <property type="match status" value="1"/>
</dbReference>
<evidence type="ECO:0000313" key="3">
    <source>
        <dbReference type="WBParaSite" id="MBELARI_LOCUS7655"/>
    </source>
</evidence>
<name>A0AAF3FKL2_9BILA</name>
<organism evidence="2 3">
    <name type="scientific">Mesorhabditis belari</name>
    <dbReference type="NCBI Taxonomy" id="2138241"/>
    <lineage>
        <taxon>Eukaryota</taxon>
        <taxon>Metazoa</taxon>
        <taxon>Ecdysozoa</taxon>
        <taxon>Nematoda</taxon>
        <taxon>Chromadorea</taxon>
        <taxon>Rhabditida</taxon>
        <taxon>Rhabditina</taxon>
        <taxon>Rhabditomorpha</taxon>
        <taxon>Rhabditoidea</taxon>
        <taxon>Rhabditidae</taxon>
        <taxon>Mesorhabditinae</taxon>
        <taxon>Mesorhabditis</taxon>
    </lineage>
</organism>
<dbReference type="InterPro" id="IPR019425">
    <property type="entry name" value="7TM_GPCR_serpentine_rcpt_Srt"/>
</dbReference>
<keyword evidence="2" id="KW-1185">Reference proteome</keyword>
<feature type="transmembrane region" description="Helical" evidence="1">
    <location>
        <begin position="238"/>
        <end position="264"/>
    </location>
</feature>
<proteinExistence type="predicted"/>
<dbReference type="Proteomes" id="UP000887575">
    <property type="component" value="Unassembled WGS sequence"/>
</dbReference>
<evidence type="ECO:0000256" key="1">
    <source>
        <dbReference type="SAM" id="Phobius"/>
    </source>
</evidence>
<accession>A0AAF3FKL2</accession>
<feature type="transmembrane region" description="Helical" evidence="1">
    <location>
        <begin position="211"/>
        <end position="232"/>
    </location>
</feature>
<feature type="transmembrane region" description="Helical" evidence="1">
    <location>
        <begin position="173"/>
        <end position="191"/>
    </location>
</feature>
<feature type="transmembrane region" description="Helical" evidence="1">
    <location>
        <begin position="115"/>
        <end position="135"/>
    </location>
</feature>
<feature type="transmembrane region" description="Helical" evidence="1">
    <location>
        <begin position="37"/>
        <end position="61"/>
    </location>
</feature>
<sequence length="299" mass="33579">MVGTLFIIIGTIYLLLYIPTIYAMFKVNLIKNPCYKIMLMLITADICNIIANSIIGGYMFSVGAVFCMEPVMMYIEGAYNITVWGIASFLYVLLAVNRLVVLISNPFFNQAFNKVPTLGWAFLACMYGAWVGIIHKPLPYNSKAFGAIYVPAIEDIATEFPIYENKAHEYNNIVVAILLLVLYMAIGLLLWRKRQNYKGDEGKVSKAEMNALIQAVFITMPALAACLLYVYMQFASSLSLAMAIVGQISWQTLSGVSGIFYLTLNQSIRSYYFHRRVHSTYEESSTRKDSSARRGVINA</sequence>
<reference evidence="3" key="1">
    <citation type="submission" date="2024-02" db="UniProtKB">
        <authorList>
            <consortium name="WormBaseParasite"/>
        </authorList>
    </citation>
    <scope>IDENTIFICATION</scope>
</reference>
<feature type="transmembrane region" description="Helical" evidence="1">
    <location>
        <begin position="6"/>
        <end position="25"/>
    </location>
</feature>
<keyword evidence="1" id="KW-1133">Transmembrane helix</keyword>
<dbReference type="AlphaFoldDB" id="A0AAF3FKL2"/>